<protein>
    <submittedName>
        <fullName evidence="1">Uncharacterized protein</fullName>
    </submittedName>
</protein>
<gene>
    <name evidence="1" type="ORF">Ciccas_005518</name>
</gene>
<evidence type="ECO:0000313" key="2">
    <source>
        <dbReference type="Proteomes" id="UP001626550"/>
    </source>
</evidence>
<accession>A0ABD2Q8M2</accession>
<name>A0ABD2Q8M2_9PLAT</name>
<sequence length="63" mass="6851">MAQGARSTLLKNFTLTIHEVVLSLRSLQRSSKLRVDEVQGWGKTDGGSIVDGSPPVINMKTLI</sequence>
<evidence type="ECO:0000313" key="1">
    <source>
        <dbReference type="EMBL" id="KAL3315843.1"/>
    </source>
</evidence>
<feature type="non-terminal residue" evidence="1">
    <location>
        <position position="63"/>
    </location>
</feature>
<dbReference type="EMBL" id="JBJKFK010000653">
    <property type="protein sequence ID" value="KAL3315843.1"/>
    <property type="molecule type" value="Genomic_DNA"/>
</dbReference>
<dbReference type="AlphaFoldDB" id="A0ABD2Q8M2"/>
<organism evidence="1 2">
    <name type="scientific">Cichlidogyrus casuarinus</name>
    <dbReference type="NCBI Taxonomy" id="1844966"/>
    <lineage>
        <taxon>Eukaryota</taxon>
        <taxon>Metazoa</taxon>
        <taxon>Spiralia</taxon>
        <taxon>Lophotrochozoa</taxon>
        <taxon>Platyhelminthes</taxon>
        <taxon>Monogenea</taxon>
        <taxon>Monopisthocotylea</taxon>
        <taxon>Dactylogyridea</taxon>
        <taxon>Ancyrocephalidae</taxon>
        <taxon>Cichlidogyrus</taxon>
    </lineage>
</organism>
<comment type="caution">
    <text evidence="1">The sequence shown here is derived from an EMBL/GenBank/DDBJ whole genome shotgun (WGS) entry which is preliminary data.</text>
</comment>
<proteinExistence type="predicted"/>
<reference evidence="1 2" key="1">
    <citation type="submission" date="2024-11" db="EMBL/GenBank/DDBJ databases">
        <title>Adaptive evolution of stress response genes in parasites aligns with host niche diversity.</title>
        <authorList>
            <person name="Hahn C."/>
            <person name="Resl P."/>
        </authorList>
    </citation>
    <scope>NUCLEOTIDE SEQUENCE [LARGE SCALE GENOMIC DNA]</scope>
    <source>
        <strain evidence="1">EGGRZ-B1_66</strain>
        <tissue evidence="1">Body</tissue>
    </source>
</reference>
<keyword evidence="2" id="KW-1185">Reference proteome</keyword>
<dbReference type="Proteomes" id="UP001626550">
    <property type="component" value="Unassembled WGS sequence"/>
</dbReference>